<feature type="compositionally biased region" description="Polar residues" evidence="1">
    <location>
        <begin position="1"/>
        <end position="21"/>
    </location>
</feature>
<dbReference type="Proteomes" id="UP000887565">
    <property type="component" value="Unplaced"/>
</dbReference>
<evidence type="ECO:0000256" key="1">
    <source>
        <dbReference type="SAM" id="MobiDB-lite"/>
    </source>
</evidence>
<feature type="compositionally biased region" description="Basic and acidic residues" evidence="1">
    <location>
        <begin position="33"/>
        <end position="78"/>
    </location>
</feature>
<feature type="region of interest" description="Disordered" evidence="1">
    <location>
        <begin position="1"/>
        <end position="89"/>
    </location>
</feature>
<feature type="compositionally biased region" description="Low complexity" evidence="1">
    <location>
        <begin position="23"/>
        <end position="32"/>
    </location>
</feature>
<dbReference type="WBParaSite" id="nRc.2.0.1.t32397-RA">
    <property type="protein sequence ID" value="nRc.2.0.1.t32397-RA"/>
    <property type="gene ID" value="nRc.2.0.1.g32397"/>
</dbReference>
<proteinExistence type="predicted"/>
<name>A0A915K143_ROMCU</name>
<accession>A0A915K143</accession>
<organism evidence="2 3">
    <name type="scientific">Romanomermis culicivorax</name>
    <name type="common">Nematode worm</name>
    <dbReference type="NCBI Taxonomy" id="13658"/>
    <lineage>
        <taxon>Eukaryota</taxon>
        <taxon>Metazoa</taxon>
        <taxon>Ecdysozoa</taxon>
        <taxon>Nematoda</taxon>
        <taxon>Enoplea</taxon>
        <taxon>Dorylaimia</taxon>
        <taxon>Mermithida</taxon>
        <taxon>Mermithoidea</taxon>
        <taxon>Mermithidae</taxon>
        <taxon>Romanomermis</taxon>
    </lineage>
</organism>
<evidence type="ECO:0000313" key="3">
    <source>
        <dbReference type="WBParaSite" id="nRc.2.0.1.t32397-RA"/>
    </source>
</evidence>
<dbReference type="AlphaFoldDB" id="A0A915K143"/>
<keyword evidence="2" id="KW-1185">Reference proteome</keyword>
<feature type="region of interest" description="Disordered" evidence="1">
    <location>
        <begin position="153"/>
        <end position="178"/>
    </location>
</feature>
<evidence type="ECO:0000313" key="2">
    <source>
        <dbReference type="Proteomes" id="UP000887565"/>
    </source>
</evidence>
<protein>
    <submittedName>
        <fullName evidence="3">Uncharacterized protein</fullName>
    </submittedName>
</protein>
<feature type="compositionally biased region" description="Low complexity" evidence="1">
    <location>
        <begin position="154"/>
        <end position="178"/>
    </location>
</feature>
<sequence length="267" mass="29131">MASQTSSQTGATLQLKVTLTKSAAPAQQMPPAHHSDSHPPCHESHHGDDRHCEETKHSLRKDTTTHDSGQYERRDDAPPHQTQSEQMHRMHSTSFYKSMYQPGFSHSLPKLTDYISPLQRDAEIQRHLEALKNLPKPEFKVLLPFGPPMDLEQATSSSASLPTTTTLLPPTAPRSASTTTVVTTTSLPPMASTSVQSTTPDQTSMVISTCPVLGAAPAAGAVLHFEQQLPSEATTLPNYVCFQTMDSPHSITLATPRFQPCMDPSIE</sequence>
<reference evidence="3" key="1">
    <citation type="submission" date="2022-11" db="UniProtKB">
        <authorList>
            <consortium name="WormBaseParasite"/>
        </authorList>
    </citation>
    <scope>IDENTIFICATION</scope>
</reference>